<feature type="region of interest" description="Disordered" evidence="1">
    <location>
        <begin position="1"/>
        <end position="31"/>
    </location>
</feature>
<protein>
    <submittedName>
        <fullName evidence="2">Uncharacterized protein</fullName>
    </submittedName>
</protein>
<dbReference type="Proteomes" id="UP000238312">
    <property type="component" value="Unassembled WGS sequence"/>
</dbReference>
<evidence type="ECO:0000256" key="1">
    <source>
        <dbReference type="SAM" id="MobiDB-lite"/>
    </source>
</evidence>
<evidence type="ECO:0000313" key="2">
    <source>
        <dbReference type="EMBL" id="PRX52607.1"/>
    </source>
</evidence>
<dbReference type="EMBL" id="PVNG01000031">
    <property type="protein sequence ID" value="PRX52607.1"/>
    <property type="molecule type" value="Genomic_DNA"/>
</dbReference>
<proteinExistence type="predicted"/>
<evidence type="ECO:0000313" key="3">
    <source>
        <dbReference type="Proteomes" id="UP000238312"/>
    </source>
</evidence>
<dbReference type="AlphaFoldDB" id="A0A2T0M545"/>
<reference evidence="2 3" key="1">
    <citation type="submission" date="2018-03" db="EMBL/GenBank/DDBJ databases">
        <title>Genomic Encyclopedia of Type Strains, Phase III (KMG-III): the genomes of soil and plant-associated and newly described type strains.</title>
        <authorList>
            <person name="Whitman W."/>
        </authorList>
    </citation>
    <scope>NUCLEOTIDE SEQUENCE [LARGE SCALE GENOMIC DNA]</scope>
    <source>
        <strain evidence="2 3">CGMCC 4.7104</strain>
    </source>
</reference>
<accession>A0A2T0M545</accession>
<gene>
    <name evidence="2" type="ORF">B0I32_1314</name>
</gene>
<organism evidence="2 3">
    <name type="scientific">Nonomuraea fuscirosea</name>
    <dbReference type="NCBI Taxonomy" id="1291556"/>
    <lineage>
        <taxon>Bacteria</taxon>
        <taxon>Bacillati</taxon>
        <taxon>Actinomycetota</taxon>
        <taxon>Actinomycetes</taxon>
        <taxon>Streptosporangiales</taxon>
        <taxon>Streptosporangiaceae</taxon>
        <taxon>Nonomuraea</taxon>
    </lineage>
</organism>
<keyword evidence="3" id="KW-1185">Reference proteome</keyword>
<name>A0A2T0M545_9ACTN</name>
<comment type="caution">
    <text evidence="2">The sequence shown here is derived from an EMBL/GenBank/DDBJ whole genome shotgun (WGS) entry which is preliminary data.</text>
</comment>
<sequence length="67" mass="7701">MLPAGIDQPRPAVDPLDHNNPGRRKDIVAANRRRRRRDLPGRYEWGPLIFRAILIVVDWFVNGNGSK</sequence>